<comment type="catalytic activity">
    <reaction evidence="16">
        <text>prostaglandin H2 = prostaglandin E2</text>
        <dbReference type="Rhea" id="RHEA:12893"/>
        <dbReference type="ChEBI" id="CHEBI:57405"/>
        <dbReference type="ChEBI" id="CHEBI:606564"/>
        <dbReference type="EC" id="5.3.99.3"/>
    </reaction>
    <physiologicalReaction direction="left-to-right" evidence="16">
        <dbReference type="Rhea" id="RHEA:12894"/>
    </physiologicalReaction>
</comment>
<dbReference type="RefSeq" id="XP_005088854.1">
    <property type="nucleotide sequence ID" value="XM_005088797.3"/>
</dbReference>
<evidence type="ECO:0000256" key="16">
    <source>
        <dbReference type="ARBA" id="ARBA00023931"/>
    </source>
</evidence>
<dbReference type="SFLD" id="SFLDS00019">
    <property type="entry name" value="Glutathione_Transferase_(cytos"/>
    <property type="match status" value="1"/>
</dbReference>
<dbReference type="Pfam" id="PF13417">
    <property type="entry name" value="GST_N_3"/>
    <property type="match status" value="1"/>
</dbReference>
<evidence type="ECO:0000256" key="2">
    <source>
        <dbReference type="ARBA" id="ARBA00007409"/>
    </source>
</evidence>
<dbReference type="InterPro" id="IPR036282">
    <property type="entry name" value="Glutathione-S-Trfase_C_sf"/>
</dbReference>
<dbReference type="InterPro" id="IPR040079">
    <property type="entry name" value="Glutathione_S-Trfase"/>
</dbReference>
<dbReference type="InterPro" id="IPR034335">
    <property type="entry name" value="PGES2_C"/>
</dbReference>
<dbReference type="SFLD" id="SFLDG01203">
    <property type="entry name" value="Prostaglandin_E_synthase_like1"/>
    <property type="match status" value="1"/>
</dbReference>
<evidence type="ECO:0000313" key="22">
    <source>
        <dbReference type="Proteomes" id="UP000694888"/>
    </source>
</evidence>
<evidence type="ECO:0000313" key="23">
    <source>
        <dbReference type="RefSeq" id="XP_005088854.1"/>
    </source>
</evidence>
<comment type="pathway">
    <text evidence="1">Lipid metabolism; prostaglandin biosynthesis.</text>
</comment>
<keyword evidence="13" id="KW-0275">Fatty acid biosynthesis</keyword>
<evidence type="ECO:0000256" key="1">
    <source>
        <dbReference type="ARBA" id="ARBA00004702"/>
    </source>
</evidence>
<proteinExistence type="inferred from homology"/>
<dbReference type="InterPro" id="IPR011767">
    <property type="entry name" value="GLR_AS"/>
</dbReference>
<evidence type="ECO:0000256" key="11">
    <source>
        <dbReference type="ARBA" id="ARBA00023098"/>
    </source>
</evidence>
<reference evidence="23" key="1">
    <citation type="submission" date="2025-08" db="UniProtKB">
        <authorList>
            <consortium name="RefSeq"/>
        </authorList>
    </citation>
    <scope>IDENTIFICATION</scope>
</reference>
<dbReference type="PANTHER" id="PTHR12782">
    <property type="entry name" value="MICROSOMAL PROSTAGLANDIN E SYNTHASE-2"/>
    <property type="match status" value="1"/>
</dbReference>
<keyword evidence="12 20" id="KW-0472">Membrane</keyword>
<keyword evidence="14" id="KW-0413">Isomerase</keyword>
<dbReference type="SUPFAM" id="SSF47616">
    <property type="entry name" value="GST C-terminal domain-like"/>
    <property type="match status" value="1"/>
</dbReference>
<evidence type="ECO:0000256" key="4">
    <source>
        <dbReference type="ARBA" id="ARBA00019474"/>
    </source>
</evidence>
<evidence type="ECO:0000256" key="20">
    <source>
        <dbReference type="SAM" id="Phobius"/>
    </source>
</evidence>
<dbReference type="Proteomes" id="UP000694888">
    <property type="component" value="Unplaced"/>
</dbReference>
<organism evidence="22 23">
    <name type="scientific">Aplysia californica</name>
    <name type="common">California sea hare</name>
    <dbReference type="NCBI Taxonomy" id="6500"/>
    <lineage>
        <taxon>Eukaryota</taxon>
        <taxon>Metazoa</taxon>
        <taxon>Spiralia</taxon>
        <taxon>Lophotrochozoa</taxon>
        <taxon>Mollusca</taxon>
        <taxon>Gastropoda</taxon>
        <taxon>Heterobranchia</taxon>
        <taxon>Euthyneura</taxon>
        <taxon>Tectipleura</taxon>
        <taxon>Aplysiida</taxon>
        <taxon>Aplysioidea</taxon>
        <taxon>Aplysiidae</taxon>
        <taxon>Aplysia</taxon>
    </lineage>
</organism>
<keyword evidence="10 20" id="KW-1133">Transmembrane helix</keyword>
<keyword evidence="5" id="KW-0644">Prostaglandin metabolism</keyword>
<evidence type="ECO:0000256" key="10">
    <source>
        <dbReference type="ARBA" id="ARBA00022989"/>
    </source>
</evidence>
<comment type="similarity">
    <text evidence="2">Belongs to the GST superfamily.</text>
</comment>
<keyword evidence="9" id="KW-0276">Fatty acid metabolism</keyword>
<evidence type="ECO:0000259" key="21">
    <source>
        <dbReference type="Pfam" id="PF13417"/>
    </source>
</evidence>
<dbReference type="Gene3D" id="3.40.30.10">
    <property type="entry name" value="Glutaredoxin"/>
    <property type="match status" value="1"/>
</dbReference>
<dbReference type="PROSITE" id="PS51354">
    <property type="entry name" value="GLUTAREDOXIN_2"/>
    <property type="match status" value="1"/>
</dbReference>
<dbReference type="Gene3D" id="1.20.1050.10">
    <property type="match status" value="1"/>
</dbReference>
<gene>
    <name evidence="23" type="primary">LOC101852364</name>
</gene>
<dbReference type="CDD" id="cd03197">
    <property type="entry name" value="GST_C_mPGES2"/>
    <property type="match status" value="1"/>
</dbReference>
<feature type="transmembrane region" description="Helical" evidence="20">
    <location>
        <begin position="291"/>
        <end position="309"/>
    </location>
</feature>
<keyword evidence="7" id="KW-0643">Prostaglandin biosynthesis</keyword>
<comment type="subcellular location">
    <subcellularLocation>
        <location evidence="18">Endomembrane system</location>
        <topology evidence="18">Single-pass membrane protein</topology>
    </subcellularLocation>
</comment>
<evidence type="ECO:0000256" key="6">
    <source>
        <dbReference type="ARBA" id="ARBA00022516"/>
    </source>
</evidence>
<evidence type="ECO:0000256" key="12">
    <source>
        <dbReference type="ARBA" id="ARBA00023136"/>
    </source>
</evidence>
<feature type="region of interest" description="Disordered" evidence="19">
    <location>
        <begin position="389"/>
        <end position="409"/>
    </location>
</feature>
<dbReference type="SFLD" id="SFLDG01182">
    <property type="entry name" value="Prostaglandin_E_synthase_like"/>
    <property type="match status" value="1"/>
</dbReference>
<dbReference type="PANTHER" id="PTHR12782:SF5">
    <property type="entry name" value="PROSTAGLANDIN E SYNTHASE 2"/>
    <property type="match status" value="1"/>
</dbReference>
<accession>A0ABM0J9Z0</accession>
<feature type="domain" description="GST N-terminal" evidence="21">
    <location>
        <begin position="114"/>
        <end position="186"/>
    </location>
</feature>
<keyword evidence="8 20" id="KW-0812">Transmembrane</keyword>
<evidence type="ECO:0000256" key="8">
    <source>
        <dbReference type="ARBA" id="ARBA00022692"/>
    </source>
</evidence>
<dbReference type="InterPro" id="IPR004045">
    <property type="entry name" value="Glutathione_S-Trfase_N"/>
</dbReference>
<dbReference type="SUPFAM" id="SSF52833">
    <property type="entry name" value="Thioredoxin-like"/>
    <property type="match status" value="1"/>
</dbReference>
<evidence type="ECO:0000256" key="18">
    <source>
        <dbReference type="ARBA" id="ARBA00037847"/>
    </source>
</evidence>
<evidence type="ECO:0000256" key="5">
    <source>
        <dbReference type="ARBA" id="ARBA00022501"/>
    </source>
</evidence>
<evidence type="ECO:0000256" key="7">
    <source>
        <dbReference type="ARBA" id="ARBA00022585"/>
    </source>
</evidence>
<evidence type="ECO:0000256" key="9">
    <source>
        <dbReference type="ARBA" id="ARBA00022832"/>
    </source>
</evidence>
<dbReference type="PROSITE" id="PS00195">
    <property type="entry name" value="GLUTAREDOXIN_1"/>
    <property type="match status" value="1"/>
</dbReference>
<dbReference type="InterPro" id="IPR036249">
    <property type="entry name" value="Thioredoxin-like_sf"/>
</dbReference>
<name>A0ABM0J9Z0_APLCA</name>
<dbReference type="EC" id="5.3.99.3" evidence="3"/>
<evidence type="ECO:0000256" key="13">
    <source>
        <dbReference type="ARBA" id="ARBA00023160"/>
    </source>
</evidence>
<evidence type="ECO:0000256" key="15">
    <source>
        <dbReference type="ARBA" id="ARBA00023930"/>
    </source>
</evidence>
<keyword evidence="22" id="KW-1185">Reference proteome</keyword>
<evidence type="ECO:0000256" key="14">
    <source>
        <dbReference type="ARBA" id="ARBA00023235"/>
    </source>
</evidence>
<evidence type="ECO:0000256" key="3">
    <source>
        <dbReference type="ARBA" id="ARBA00012203"/>
    </source>
</evidence>
<evidence type="ECO:0000256" key="19">
    <source>
        <dbReference type="SAM" id="MobiDB-lite"/>
    </source>
</evidence>
<evidence type="ECO:0000256" key="17">
    <source>
        <dbReference type="ARBA" id="ARBA00031041"/>
    </source>
</evidence>
<sequence>MAAPFNLQGRLLAAGKISKSFVNFQNVAPKSFRQCRTNVRLYSSRTENSRKFNIKIKPALRVTALVLGGSYALRQAISEWNRMKVYAGDQARPPHAPSRQVRVDTDHSGLKLTLYQYQTCPFCCKVRAVLDYHGFSYDVVEVNSVTKKELKWSEYKKVPILIAEVAGSKEEVALHDSTVVVSILESYLHDRSTSLQKLNSYYPCLTEKVGRKTKYDFPNKYFVMFQEKADLGSTAKERSEERKWRKWADDHMVHMLSPNAYRTMRESLQSFNYFSEVGEWEKNFSFFERMMVIYVGAAVMYVMGIILKYKYELKDDVRQSLYDACNEWVKAIGKNKQFMGGNQPNLADLAVYGVLNSIEGCAAFQDALKNSKIGPWYRRTKDMVASHQGANPLHSKTQPSETHIAQGKV</sequence>
<dbReference type="InterPro" id="IPR034334">
    <property type="entry name" value="PGES2"/>
</dbReference>
<comment type="catalytic activity">
    <reaction evidence="15">
        <text>prostaglandin H2 = (12S)-hydroxy-(5Z,8E,10E)-heptadecatrienoate + malonaldehyde</text>
        <dbReference type="Rhea" id="RHEA:48644"/>
        <dbReference type="ChEBI" id="CHEBI:57405"/>
        <dbReference type="ChEBI" id="CHEBI:90694"/>
        <dbReference type="ChEBI" id="CHEBI:566274"/>
    </reaction>
    <physiologicalReaction direction="left-to-right" evidence="15">
        <dbReference type="Rhea" id="RHEA:48645"/>
    </physiologicalReaction>
</comment>
<protein>
    <recommendedName>
        <fullName evidence="4">Prostaglandin E synthase 2</fullName>
        <ecNumber evidence="3">5.3.99.3</ecNumber>
    </recommendedName>
    <alternativeName>
        <fullName evidence="17">Microsomal prostaglandin E synthase 2</fullName>
    </alternativeName>
</protein>
<keyword evidence="6" id="KW-0444">Lipid biosynthesis</keyword>
<keyword evidence="11" id="KW-0443">Lipid metabolism</keyword>
<feature type="compositionally biased region" description="Polar residues" evidence="19">
    <location>
        <begin position="394"/>
        <end position="403"/>
    </location>
</feature>
<dbReference type="GeneID" id="101852364"/>